<evidence type="ECO:0000313" key="2">
    <source>
        <dbReference type="EMBL" id="MCL6421879.1"/>
    </source>
</evidence>
<dbReference type="SUPFAM" id="SSF55729">
    <property type="entry name" value="Acyl-CoA N-acyltransferases (Nat)"/>
    <property type="match status" value="1"/>
</dbReference>
<comment type="caution">
    <text evidence="2">The sequence shown here is derived from an EMBL/GenBank/DDBJ whole genome shotgun (WGS) entry which is preliminary data.</text>
</comment>
<dbReference type="InterPro" id="IPR016181">
    <property type="entry name" value="Acyl_CoA_acyltransferase"/>
</dbReference>
<dbReference type="InterPro" id="IPR000182">
    <property type="entry name" value="GNAT_dom"/>
</dbReference>
<dbReference type="InterPro" id="IPR051531">
    <property type="entry name" value="N-acetyltransferase"/>
</dbReference>
<dbReference type="PROSITE" id="PS51186">
    <property type="entry name" value="GNAT"/>
    <property type="match status" value="1"/>
</dbReference>
<gene>
    <name evidence="2" type="ORF">Bequi_00515</name>
</gene>
<protein>
    <submittedName>
        <fullName evidence="2">GNAT family N-acetyltransferase</fullName>
    </submittedName>
</protein>
<dbReference type="RefSeq" id="WP_249736039.1">
    <property type="nucleotide sequence ID" value="NZ_JAKNCJ010000001.1"/>
</dbReference>
<evidence type="ECO:0000259" key="1">
    <source>
        <dbReference type="PROSITE" id="PS51186"/>
    </source>
</evidence>
<sequence>MAREGTQEWPITISAGRVVIRSPREPDRPAMIRLMTDPVTRQYLGGAVDYASRQALELSPLGLSWGRWVVARAEDDSMIGSIALDYDRGELELSYALLPESTGQGLAAEACLCLLEWAQSHLEDDHVIAVTQTRNKRSVALLERLGFRIRKGLMEFGAQQLLMERSLREALPTREEIAAFVPPYAPPGSGAPSQS</sequence>
<accession>A0ABT0QXZ1</accession>
<keyword evidence="3" id="KW-1185">Reference proteome</keyword>
<dbReference type="Proteomes" id="UP001203761">
    <property type="component" value="Unassembled WGS sequence"/>
</dbReference>
<organism evidence="2 3">
    <name type="scientific">Brachybacterium equifaecis</name>
    <dbReference type="NCBI Taxonomy" id="2910770"/>
    <lineage>
        <taxon>Bacteria</taxon>
        <taxon>Bacillati</taxon>
        <taxon>Actinomycetota</taxon>
        <taxon>Actinomycetes</taxon>
        <taxon>Micrococcales</taxon>
        <taxon>Dermabacteraceae</taxon>
        <taxon>Brachybacterium</taxon>
    </lineage>
</organism>
<dbReference type="PANTHER" id="PTHR43792">
    <property type="entry name" value="GNAT FAMILY, PUTATIVE (AFU_ORTHOLOGUE AFUA_3G00765)-RELATED-RELATED"/>
    <property type="match status" value="1"/>
</dbReference>
<proteinExistence type="predicted"/>
<dbReference type="Pfam" id="PF13302">
    <property type="entry name" value="Acetyltransf_3"/>
    <property type="match status" value="1"/>
</dbReference>
<dbReference type="PANTHER" id="PTHR43792:SF1">
    <property type="entry name" value="N-ACETYLTRANSFERASE DOMAIN-CONTAINING PROTEIN"/>
    <property type="match status" value="1"/>
</dbReference>
<feature type="domain" description="N-acetyltransferase" evidence="1">
    <location>
        <begin position="18"/>
        <end position="168"/>
    </location>
</feature>
<dbReference type="EMBL" id="JAKNCJ010000001">
    <property type="protein sequence ID" value="MCL6421879.1"/>
    <property type="molecule type" value="Genomic_DNA"/>
</dbReference>
<reference evidence="2" key="1">
    <citation type="submission" date="2022-02" db="EMBL/GenBank/DDBJ databases">
        <authorList>
            <person name="Lee M."/>
            <person name="Kim S.-J."/>
            <person name="Jung M.-Y."/>
        </authorList>
    </citation>
    <scope>NUCLEOTIDE SEQUENCE</scope>
    <source>
        <strain evidence="2">JHP9</strain>
    </source>
</reference>
<dbReference type="Gene3D" id="3.40.630.30">
    <property type="match status" value="1"/>
</dbReference>
<name>A0ABT0QXZ1_9MICO</name>
<evidence type="ECO:0000313" key="3">
    <source>
        <dbReference type="Proteomes" id="UP001203761"/>
    </source>
</evidence>